<evidence type="ECO:0000313" key="3">
    <source>
        <dbReference type="Proteomes" id="UP000176389"/>
    </source>
</evidence>
<proteinExistence type="predicted"/>
<dbReference type="STRING" id="1802596.A2Z11_03495"/>
<feature type="domain" description="DUF5615" evidence="1">
    <location>
        <begin position="15"/>
        <end position="110"/>
    </location>
</feature>
<accession>A0A1G1WDV8</accession>
<evidence type="ECO:0000313" key="2">
    <source>
        <dbReference type="EMBL" id="OGY25467.1"/>
    </source>
</evidence>
<name>A0A1G1WDV8_9BACT</name>
<organism evidence="2 3">
    <name type="scientific">Candidatus Woykebacteria bacterium RBG_16_43_9</name>
    <dbReference type="NCBI Taxonomy" id="1802596"/>
    <lineage>
        <taxon>Bacteria</taxon>
        <taxon>Candidatus Woykeibacteriota</taxon>
    </lineage>
</organism>
<protein>
    <recommendedName>
        <fullName evidence="1">DUF5615 domain-containing protein</fullName>
    </recommendedName>
</protein>
<dbReference type="EMBL" id="MHCS01000045">
    <property type="protein sequence ID" value="OGY25467.1"/>
    <property type="molecule type" value="Genomic_DNA"/>
</dbReference>
<comment type="caution">
    <text evidence="2">The sequence shown here is derived from an EMBL/GenBank/DDBJ whole genome shotgun (WGS) entry which is preliminary data.</text>
</comment>
<sequence length="120" mass="13873">MSKNKSQQSKKEKFRLLLDSAFAKPEFFPKLRKKTNLAHMVHDYSMSPQAEDEEIYQKATKENRFVLTVNFKDFKKLVKKGRSGIIGIDSYLTNDQIDEFVSDFVSGKDSEDFIGKAIKI</sequence>
<dbReference type="AlphaFoldDB" id="A0A1G1WDV8"/>
<dbReference type="Proteomes" id="UP000176389">
    <property type="component" value="Unassembled WGS sequence"/>
</dbReference>
<dbReference type="InterPro" id="IPR041049">
    <property type="entry name" value="DUF5615"/>
</dbReference>
<dbReference type="Pfam" id="PF18480">
    <property type="entry name" value="DUF5615"/>
    <property type="match status" value="1"/>
</dbReference>
<evidence type="ECO:0000259" key="1">
    <source>
        <dbReference type="Pfam" id="PF18480"/>
    </source>
</evidence>
<reference evidence="2 3" key="1">
    <citation type="journal article" date="2016" name="Nat. Commun.">
        <title>Thousands of microbial genomes shed light on interconnected biogeochemical processes in an aquifer system.</title>
        <authorList>
            <person name="Anantharaman K."/>
            <person name="Brown C.T."/>
            <person name="Hug L.A."/>
            <person name="Sharon I."/>
            <person name="Castelle C.J."/>
            <person name="Probst A.J."/>
            <person name="Thomas B.C."/>
            <person name="Singh A."/>
            <person name="Wilkins M.J."/>
            <person name="Karaoz U."/>
            <person name="Brodie E.L."/>
            <person name="Williams K.H."/>
            <person name="Hubbard S.S."/>
            <person name="Banfield J.F."/>
        </authorList>
    </citation>
    <scope>NUCLEOTIDE SEQUENCE [LARGE SCALE GENOMIC DNA]</scope>
</reference>
<gene>
    <name evidence="2" type="ORF">A2Z11_03495</name>
</gene>